<accession>A0A231UXD3</accession>
<evidence type="ECO:0000313" key="2">
    <source>
        <dbReference type="Proteomes" id="UP000215405"/>
    </source>
</evidence>
<evidence type="ECO:0000313" key="1">
    <source>
        <dbReference type="EMBL" id="OXT00613.1"/>
    </source>
</evidence>
<keyword evidence="2" id="KW-1185">Reference proteome</keyword>
<dbReference type="Proteomes" id="UP000215405">
    <property type="component" value="Unassembled WGS sequence"/>
</dbReference>
<protein>
    <submittedName>
        <fullName evidence="1">Uncharacterized protein</fullName>
    </submittedName>
</protein>
<dbReference type="RefSeq" id="WP_094077439.1">
    <property type="nucleotide sequence ID" value="NZ_NBYO01000002.1"/>
</dbReference>
<dbReference type="EMBL" id="NBYO01000002">
    <property type="protein sequence ID" value="OXT00613.1"/>
    <property type="molecule type" value="Genomic_DNA"/>
</dbReference>
<proteinExistence type="predicted"/>
<organism evidence="1 2">
    <name type="scientific">Notoacmeibacter marinus</name>
    <dbReference type="NCBI Taxonomy" id="1876515"/>
    <lineage>
        <taxon>Bacteria</taxon>
        <taxon>Pseudomonadati</taxon>
        <taxon>Pseudomonadota</taxon>
        <taxon>Alphaproteobacteria</taxon>
        <taxon>Hyphomicrobiales</taxon>
        <taxon>Notoacmeibacteraceae</taxon>
        <taxon>Notoacmeibacter</taxon>
    </lineage>
</organism>
<sequence>MSALRDEIRAILREELAAFRGDAGAVVETVRIDSSGDLNRFVADLLTRADEPDFRTRVASGQIRFELGKPTPYAARAIVSSPPKPAGPMLDKKLVTEIDIAALGPGTLRLAKHSRLTPLAKDEARRKGIRIERIET</sequence>
<gene>
    <name evidence="1" type="ORF">B7H23_10955</name>
</gene>
<dbReference type="AlphaFoldDB" id="A0A231UXD3"/>
<comment type="caution">
    <text evidence="1">The sequence shown here is derived from an EMBL/GenBank/DDBJ whole genome shotgun (WGS) entry which is preliminary data.</text>
</comment>
<name>A0A231UXD3_9HYPH</name>
<reference evidence="2" key="1">
    <citation type="journal article" date="2017" name="Int. J. Syst. Evol. Microbiol.">
        <title>Notoacmeibacter marinus gen. nov., sp. nov., isolated from the gut of a limpet and proposal of Notoacmeibacteraceae fam. nov. in the order Rhizobiales of the class Alphaproteobacteria.</title>
        <authorList>
            <person name="Huang Z."/>
            <person name="Guo F."/>
            <person name="Lai Q."/>
        </authorList>
    </citation>
    <scope>NUCLEOTIDE SEQUENCE [LARGE SCALE GENOMIC DNA]</scope>
    <source>
        <strain evidence="2">XMTR2A4</strain>
    </source>
</reference>